<dbReference type="InterPro" id="IPR001810">
    <property type="entry name" value="F-box_dom"/>
</dbReference>
<evidence type="ECO:0000259" key="2">
    <source>
        <dbReference type="PROSITE" id="PS50181"/>
    </source>
</evidence>
<evidence type="ECO:0000313" key="3">
    <source>
        <dbReference type="EMBL" id="EPE03240.1"/>
    </source>
</evidence>
<feature type="region of interest" description="Disordered" evidence="1">
    <location>
        <begin position="375"/>
        <end position="405"/>
    </location>
</feature>
<reference evidence="3 4" key="1">
    <citation type="journal article" date="2013" name="BMC Genomics">
        <title>The genome and transcriptome of the pine saprophyte Ophiostoma piceae, and a comparison with the bark beetle-associated pine pathogen Grosmannia clavigera.</title>
        <authorList>
            <person name="Haridas S."/>
            <person name="Wang Y."/>
            <person name="Lim L."/>
            <person name="Massoumi Alamouti S."/>
            <person name="Jackman S."/>
            <person name="Docking R."/>
            <person name="Robertson G."/>
            <person name="Birol I."/>
            <person name="Bohlmann J."/>
            <person name="Breuil C."/>
        </authorList>
    </citation>
    <scope>NUCLEOTIDE SEQUENCE [LARGE SCALE GENOMIC DNA]</scope>
    <source>
        <strain evidence="3 4">UAMH 11346</strain>
    </source>
</reference>
<feature type="region of interest" description="Disordered" evidence="1">
    <location>
        <begin position="1003"/>
        <end position="1042"/>
    </location>
</feature>
<dbReference type="VEuPathDB" id="FungiDB:F503_01978"/>
<dbReference type="PROSITE" id="PS50181">
    <property type="entry name" value="FBOX"/>
    <property type="match status" value="1"/>
</dbReference>
<dbReference type="SUPFAM" id="SSF81383">
    <property type="entry name" value="F-box domain"/>
    <property type="match status" value="1"/>
</dbReference>
<keyword evidence="4" id="KW-1185">Reference proteome</keyword>
<feature type="compositionally biased region" description="Basic and acidic residues" evidence="1">
    <location>
        <begin position="1359"/>
        <end position="1370"/>
    </location>
</feature>
<feature type="compositionally biased region" description="Polar residues" evidence="1">
    <location>
        <begin position="11"/>
        <end position="25"/>
    </location>
</feature>
<dbReference type="HOGENOM" id="CLU_003437_0_0_1"/>
<dbReference type="Pfam" id="PF25422">
    <property type="entry name" value="DUF7892"/>
    <property type="match status" value="1"/>
</dbReference>
<dbReference type="EMBL" id="KE148169">
    <property type="protein sequence ID" value="EPE03240.1"/>
    <property type="molecule type" value="Genomic_DNA"/>
</dbReference>
<dbReference type="InterPro" id="IPR036047">
    <property type="entry name" value="F-box-like_dom_sf"/>
</dbReference>
<feature type="compositionally biased region" description="Polar residues" evidence="1">
    <location>
        <begin position="1322"/>
        <end position="1333"/>
    </location>
</feature>
<proteinExistence type="predicted"/>
<name>S3CRH6_OPHP1</name>
<sequence length="1370" mass="153535">MVNISAMGIPDSSSKPLDTSFVPQHSSHDEASTSSGYPAGSRKRKSNEASRGLDSKPTVVPRSNGGNGPQKKRRLGTQHGALTPTQVFRIPKDKSRLPREIWNHIFLFLPPRALGNLLRVNKLFNTYLDPSSRFTTVEQLPPLVQSVAKAMDPNNIWRWSRRAFWRKTPGPFKDMTELDMWRIACSSTCQFCGREDSRQQLPPSDPYRYGPGANGVARIWEFRVRSCGSCFNKKTVKEMDLIMSTASTFLLPALQFVFATSNSTIIPLHVIESGKLPPTESLSKLFWSPDVESLREEFLSVKELGPAAADEWQKGLSTRGSKQRAEVAKWQKYDESGGVSNMRTRLHHKHKETKAAPQVQVALLPVDSLTQTVESEAPKAVDTLQPLSVEGKSDADLPAPDGGKTKEEIDAEWDEIQGPVRLNILKYADEAIAGDWDDGEKVTKDNAPSFAADVLLHVRNRFYSEVEKEAKVARAAGQQPVIDPPEGPFTQKLSLENIKYVFDVKVKPITGSLRKELFLCNDCDYNGKFFGFEGVIQHFAAKHTTALSVGNIVVHWRAEWPAHPPFKANPRPPKTNTQLTLPAKPPSSRSAKISSTRHSHGFNPASHGSSPGHLHELENIPPAQPVQHLPLHSGPGLGSGIAAVPYDGPQYIPGPPHVPQSSVVHFPQTGAYFLGGQQGHSQFPQSQPGLPPYAGPEAHQEYFEMSHRYGGLNPADPSAFPGAYNMNLVGSHTAAPDQSAVDSAGYSTARIHPTPGAPAEPSSTHGAETEAKLNEIAIQSDALWRATESMQRLPAAVRRHTVHFHLNILYKKRFNESVPIRLFTEALMTREEMRPLRTGNLRLPCKACQLSLGGEWGDNIRRDAHLISDLVKHFAETHVSYEQNGELQRSSRDWLTDMLLLPTRKALSFMAGKRGKKFPLLFVALQGIPPRETVGGAATKKIKYKDRGKEFSPQMGKEQMGIRGRHVEEDTRHGAEVPRHAQVVHEPWKADLDRTRNDIQSAAAETRRHNYEPQQREPSVVIKREESQGPVFSGADQAPKRPNPAIVAAAEANDKDILGALEKHLDHRPAQHSTTTRDDHLRQVHREPRESGYERHIEGHPRDRVVSFDHRYQVRETEARTKPQADRMALDVATRNEARTPYNAPYQPRATMPARPSIGELAPSHAARRDEYGIVYDYDRRGQQSQPPPLPHPQHYARGPVRHEYQNRYAEQETPAGVEYEPYEAYEVVRVVHPEGDYLARRPVRREVVELTESQPSRQYYRQPAPLMYEETERRPVGRQGYEQEYYAGPASYVGARPPQAPEVYETLPYNRSERPRERTIATASALRSSAPHNGTYYEEYDPRYPATTAGQSQPQPTPRDERGHQQRYQ</sequence>
<evidence type="ECO:0000313" key="4">
    <source>
        <dbReference type="Proteomes" id="UP000016923"/>
    </source>
</evidence>
<gene>
    <name evidence="3" type="ORF">F503_01978</name>
</gene>
<feature type="region of interest" description="Disordered" evidence="1">
    <location>
        <begin position="1307"/>
        <end position="1370"/>
    </location>
</feature>
<dbReference type="SMART" id="SM00256">
    <property type="entry name" value="FBOX"/>
    <property type="match status" value="1"/>
</dbReference>
<feature type="region of interest" description="Disordered" evidence="1">
    <location>
        <begin position="1"/>
        <end position="86"/>
    </location>
</feature>
<feature type="domain" description="F-box" evidence="2">
    <location>
        <begin position="91"/>
        <end position="137"/>
    </location>
</feature>
<organism evidence="3 4">
    <name type="scientific">Ophiostoma piceae (strain UAMH 11346)</name>
    <name type="common">Sap stain fungus</name>
    <dbReference type="NCBI Taxonomy" id="1262450"/>
    <lineage>
        <taxon>Eukaryota</taxon>
        <taxon>Fungi</taxon>
        <taxon>Dikarya</taxon>
        <taxon>Ascomycota</taxon>
        <taxon>Pezizomycotina</taxon>
        <taxon>Sordariomycetes</taxon>
        <taxon>Sordariomycetidae</taxon>
        <taxon>Ophiostomatales</taxon>
        <taxon>Ophiostomataceae</taxon>
        <taxon>Ophiostoma</taxon>
    </lineage>
</organism>
<dbReference type="Pfam" id="PF00646">
    <property type="entry name" value="F-box"/>
    <property type="match status" value="1"/>
</dbReference>
<feature type="compositionally biased region" description="Basic and acidic residues" evidence="1">
    <location>
        <begin position="1005"/>
        <end position="1015"/>
    </location>
</feature>
<dbReference type="STRING" id="1262450.S3CRH6"/>
<feature type="region of interest" description="Disordered" evidence="1">
    <location>
        <begin position="563"/>
        <end position="616"/>
    </location>
</feature>
<evidence type="ECO:0000256" key="1">
    <source>
        <dbReference type="SAM" id="MobiDB-lite"/>
    </source>
</evidence>
<dbReference type="CDD" id="cd09917">
    <property type="entry name" value="F-box_SF"/>
    <property type="match status" value="1"/>
</dbReference>
<dbReference type="eggNOG" id="ENOG502RPXF">
    <property type="taxonomic scope" value="Eukaryota"/>
</dbReference>
<dbReference type="InterPro" id="IPR057214">
    <property type="entry name" value="DUF7892"/>
</dbReference>
<accession>S3CRH6</accession>
<dbReference type="OrthoDB" id="2322499at2759"/>
<dbReference type="Proteomes" id="UP000016923">
    <property type="component" value="Unassembled WGS sequence"/>
</dbReference>
<protein>
    <submittedName>
        <fullName evidence="3">F-box domain containing protein</fullName>
    </submittedName>
</protein>